<evidence type="ECO:0000313" key="2">
    <source>
        <dbReference type="Proteomes" id="UP001501586"/>
    </source>
</evidence>
<dbReference type="Proteomes" id="UP001501586">
    <property type="component" value="Unassembled WGS sequence"/>
</dbReference>
<evidence type="ECO:0000313" key="1">
    <source>
        <dbReference type="EMBL" id="GAA4285499.1"/>
    </source>
</evidence>
<comment type="caution">
    <text evidence="1">The sequence shown here is derived from an EMBL/GenBank/DDBJ whole genome shotgun (WGS) entry which is preliminary data.</text>
</comment>
<keyword evidence="2" id="KW-1185">Reference proteome</keyword>
<gene>
    <name evidence="1" type="ORF">GCM10022261_30300</name>
</gene>
<sequence length="251" mass="26489">MDTALATLLTTLAVNAALDRRLSPDACAQVFLDAGHPVPLVIEDEVYASDPPTGLLLFIPALRSAGVDRLRIALIHPSLPFTVPRVDKAARRRIARSTAVAIAEVAHTSHSILTLDGEANVGIFSCAPVPYATLDVISVPESARALREVVIAGLELIEGMGTAVPAEIRNLQWRDWQADMSAEAQRSELTALLRHPAQAPLLHAALDIHHAMSPILAPAAVQPPELGSLLSRLHAAAAAVVTAVSRDNGIG</sequence>
<protein>
    <submittedName>
        <fullName evidence="1">Uncharacterized protein</fullName>
    </submittedName>
</protein>
<dbReference type="EMBL" id="BAABAZ010000012">
    <property type="protein sequence ID" value="GAA4285499.1"/>
    <property type="molecule type" value="Genomic_DNA"/>
</dbReference>
<organism evidence="1 2">
    <name type="scientific">Brevibacterium daeguense</name>
    <dbReference type="NCBI Taxonomy" id="909936"/>
    <lineage>
        <taxon>Bacteria</taxon>
        <taxon>Bacillati</taxon>
        <taxon>Actinomycetota</taxon>
        <taxon>Actinomycetes</taxon>
        <taxon>Micrococcales</taxon>
        <taxon>Brevibacteriaceae</taxon>
        <taxon>Brevibacterium</taxon>
    </lineage>
</organism>
<name>A0ABP8END9_9MICO</name>
<proteinExistence type="predicted"/>
<dbReference type="RefSeq" id="WP_236863332.1">
    <property type="nucleotide sequence ID" value="NZ_BAABAZ010000012.1"/>
</dbReference>
<reference evidence="2" key="1">
    <citation type="journal article" date="2019" name="Int. J. Syst. Evol. Microbiol.">
        <title>The Global Catalogue of Microorganisms (GCM) 10K type strain sequencing project: providing services to taxonomists for standard genome sequencing and annotation.</title>
        <authorList>
            <consortium name="The Broad Institute Genomics Platform"/>
            <consortium name="The Broad Institute Genome Sequencing Center for Infectious Disease"/>
            <person name="Wu L."/>
            <person name="Ma J."/>
        </authorList>
    </citation>
    <scope>NUCLEOTIDE SEQUENCE [LARGE SCALE GENOMIC DNA]</scope>
    <source>
        <strain evidence="2">JCM 17458</strain>
    </source>
</reference>
<accession>A0ABP8END9</accession>